<evidence type="ECO:0000313" key="3">
    <source>
        <dbReference type="Proteomes" id="UP000028194"/>
    </source>
</evidence>
<dbReference type="SUPFAM" id="SSF81593">
    <property type="entry name" value="Nucleotidyltransferase substrate binding subunit/domain"/>
    <property type="match status" value="1"/>
</dbReference>
<feature type="domain" description="HEPN" evidence="1">
    <location>
        <begin position="10"/>
        <end position="60"/>
    </location>
</feature>
<sequence length="232" mass="27429">MQNSDLTLTKALFKTALSDYNAAKLLWEKGFYPQCIFYLEQAFEKASKSIIAHFSVNLKKCPQEKIEKELKKSFGHNNKYSAYTVVMELLEADKWKKQQSGKWNEKQANVAFAFAEGHKKTKQNYKIEQYCNMVDYYYSKYNQFMAHPKLRHPANAILALNWALSSCFEDMENRARYPLSEHGYLNLDKLNQEKNKDCYKLLLIMVRDYINRTPDLINVANEQLPPYYNRQR</sequence>
<dbReference type="KEGG" id="nev:NTE_02536"/>
<gene>
    <name evidence="2" type="ORF">NTE_02536</name>
</gene>
<evidence type="ECO:0000313" key="2">
    <source>
        <dbReference type="EMBL" id="AIF84583.1"/>
    </source>
</evidence>
<evidence type="ECO:0000259" key="1">
    <source>
        <dbReference type="Pfam" id="PF05168"/>
    </source>
</evidence>
<dbReference type="Pfam" id="PF05168">
    <property type="entry name" value="HEPN"/>
    <property type="match status" value="1"/>
</dbReference>
<keyword evidence="3" id="KW-1185">Reference proteome</keyword>
<dbReference type="Gene3D" id="1.20.120.330">
    <property type="entry name" value="Nucleotidyltransferases domain 2"/>
    <property type="match status" value="1"/>
</dbReference>
<protein>
    <recommendedName>
        <fullName evidence="1">HEPN domain-containing protein</fullName>
    </recommendedName>
</protein>
<dbReference type="GeneID" id="41598235"/>
<name>A0A075MTW3_9ARCH</name>
<dbReference type="AlphaFoldDB" id="A0A075MTW3"/>
<dbReference type="HOGENOM" id="CLU_1192585_0_0_2"/>
<accession>A0A075MTW3</accession>
<dbReference type="Proteomes" id="UP000028194">
    <property type="component" value="Chromosome"/>
</dbReference>
<dbReference type="InterPro" id="IPR007842">
    <property type="entry name" value="HEPN_dom"/>
</dbReference>
<reference evidence="2 3" key="1">
    <citation type="journal article" date="2014" name="PLoS ONE">
        <title>Genome Sequence of Candidatus Nitrososphaera evergladensis from Group I.1b Enriched from Everglades Soil Reveals Novel Genomic Features of the Ammonia-Oxidizing Archaea.</title>
        <authorList>
            <person name="Zhalnina K.V."/>
            <person name="Dias R."/>
            <person name="Leonard M.T."/>
            <person name="Dorr de Quadros P."/>
            <person name="Camargo F.A."/>
            <person name="Drew J.C."/>
            <person name="Farmerie W.G."/>
            <person name="Daroub S.H."/>
            <person name="Triplett E.W."/>
        </authorList>
    </citation>
    <scope>NUCLEOTIDE SEQUENCE [LARGE SCALE GENOMIC DNA]</scope>
    <source>
        <strain evidence="2 3">SR1</strain>
    </source>
</reference>
<organism evidence="2 3">
    <name type="scientific">Candidatus Nitrososphaera evergladensis SR1</name>
    <dbReference type="NCBI Taxonomy" id="1459636"/>
    <lineage>
        <taxon>Archaea</taxon>
        <taxon>Nitrososphaerota</taxon>
        <taxon>Nitrososphaeria</taxon>
        <taxon>Nitrososphaerales</taxon>
        <taxon>Nitrososphaeraceae</taxon>
        <taxon>Nitrososphaera</taxon>
    </lineage>
</organism>
<proteinExistence type="predicted"/>
<dbReference type="RefSeq" id="WP_158385490.1">
    <property type="nucleotide sequence ID" value="NZ_CP007174.1"/>
</dbReference>
<dbReference type="EMBL" id="CP007174">
    <property type="protein sequence ID" value="AIF84583.1"/>
    <property type="molecule type" value="Genomic_DNA"/>
</dbReference>